<dbReference type="EMBL" id="JACHKA010000001">
    <property type="protein sequence ID" value="MBB5984231.1"/>
    <property type="molecule type" value="Genomic_DNA"/>
</dbReference>
<dbReference type="PROSITE" id="PS51257">
    <property type="entry name" value="PROKAR_LIPOPROTEIN"/>
    <property type="match status" value="1"/>
</dbReference>
<proteinExistence type="predicted"/>
<reference evidence="2 3" key="1">
    <citation type="submission" date="2020-08" db="EMBL/GenBank/DDBJ databases">
        <title>Exploring microbial biodiversity for novel pathways involved in the catabolism of aromatic compounds derived from lignin.</title>
        <authorList>
            <person name="Elkins J."/>
        </authorList>
    </citation>
    <scope>NUCLEOTIDE SEQUENCE [LARGE SCALE GENOMIC DNA]</scope>
    <source>
        <strain evidence="2 3">B1D3A</strain>
    </source>
</reference>
<accession>A0ABR6NAZ4</accession>
<gene>
    <name evidence="2" type="ORF">HNP60_000205</name>
</gene>
<evidence type="ECO:0000256" key="1">
    <source>
        <dbReference type="SAM" id="SignalP"/>
    </source>
</evidence>
<feature type="chain" id="PRO_5046266171" evidence="1">
    <location>
        <begin position="31"/>
        <end position="187"/>
    </location>
</feature>
<evidence type="ECO:0000313" key="3">
    <source>
        <dbReference type="Proteomes" id="UP001138540"/>
    </source>
</evidence>
<keyword evidence="3" id="KW-1185">Reference proteome</keyword>
<keyword evidence="1" id="KW-0732">Signal</keyword>
<comment type="caution">
    <text evidence="2">The sequence shown here is derived from an EMBL/GenBank/DDBJ whole genome shotgun (WGS) entry which is preliminary data.</text>
</comment>
<name>A0ABR6NAZ4_9SPHN</name>
<evidence type="ECO:0000313" key="2">
    <source>
        <dbReference type="EMBL" id="MBB5984231.1"/>
    </source>
</evidence>
<dbReference type="RefSeq" id="WP_184149102.1">
    <property type="nucleotide sequence ID" value="NZ_JACHKA010000001.1"/>
</dbReference>
<sequence length="187" mass="19673">MMARLNMSKASGIAVLFAACLSAAGDPAWAQAGARPTAIRPLLDCRKVAVPEDRLACFDRESASLEAADAANEIAVLDKEDVRKTRRSLFGLALPPLPFLGGGKSDEGEPDGEGEAQLTATIASTKSLGYGKWAFALEDGAQWVTTEAVVYGQPTKGKSVVLKRAALGGYFAVFEGSGRTVRAKRVN</sequence>
<feature type="signal peptide" evidence="1">
    <location>
        <begin position="1"/>
        <end position="30"/>
    </location>
</feature>
<dbReference type="Proteomes" id="UP001138540">
    <property type="component" value="Unassembled WGS sequence"/>
</dbReference>
<protein>
    <submittedName>
        <fullName evidence="2">Uncharacterized protein</fullName>
    </submittedName>
</protein>
<organism evidence="2 3">
    <name type="scientific">Sphingobium lignivorans</name>
    <dbReference type="NCBI Taxonomy" id="2735886"/>
    <lineage>
        <taxon>Bacteria</taxon>
        <taxon>Pseudomonadati</taxon>
        <taxon>Pseudomonadota</taxon>
        <taxon>Alphaproteobacteria</taxon>
        <taxon>Sphingomonadales</taxon>
        <taxon>Sphingomonadaceae</taxon>
        <taxon>Sphingobium</taxon>
    </lineage>
</organism>